<dbReference type="InterPro" id="IPR002477">
    <property type="entry name" value="Peptidoglycan-bd-like"/>
</dbReference>
<dbReference type="Gene3D" id="1.10.101.10">
    <property type="entry name" value="PGBD-like superfamily/PGBD"/>
    <property type="match status" value="1"/>
</dbReference>
<dbReference type="HOGENOM" id="CLU_602457_0_0_5"/>
<feature type="domain" description="Peptidoglycan binding-like" evidence="2">
    <location>
        <begin position="25"/>
        <end position="72"/>
    </location>
</feature>
<name>M4VIV3_9BACT</name>
<evidence type="ECO:0000313" key="4">
    <source>
        <dbReference type="Proteomes" id="UP000011932"/>
    </source>
</evidence>
<sequence>MSIKPNLFSDFLLNNVGNALENNPEDIRTTKRNLANAGYFNDETENDYLTRQLDDSIRKFQKDRGLRVDGILRPGGETERGLFGILSGLAPEKIFDAADDVWVTDATGRVTTPPYFPEQKREEKRSKNILVQLGLMQDPNERFPMDEKDPSRPKPFGDMDTESSETAEGDIISPDPVSEPDSKENPESAPNTDTEGTDEKPEPTEIPDSGQAEEKDAPNNTEISQAEIEKAEGKVQNDLNYLQKNEHNFSAKLLKHYIGKSGQDYKMPIEEIEKSPVYQDAMKINETRFEQSITQGFVDKEGGPKSPLKDQILNMKDGETVKLINPQKDGQSEYWDRDIKRSEGITKDQDRFFSIGATKMRSTGDLQATRHGDKIEISGTVRHTIKDRYDFNDDTVFDKLAFKHHRLLATAGKAEPFNIEGTKEQPVTGVLEIKNGKITNAKFQWGAKKMEAER</sequence>
<dbReference type="InterPro" id="IPR036365">
    <property type="entry name" value="PGBD-like_sf"/>
</dbReference>
<evidence type="ECO:0000256" key="1">
    <source>
        <dbReference type="SAM" id="MobiDB-lite"/>
    </source>
</evidence>
<evidence type="ECO:0000313" key="3">
    <source>
        <dbReference type="EMBL" id="AGH98425.1"/>
    </source>
</evidence>
<dbReference type="KEGG" id="man:A11S_1621"/>
<proteinExistence type="predicted"/>
<dbReference type="Pfam" id="PF01471">
    <property type="entry name" value="PG_binding_1"/>
    <property type="match status" value="1"/>
</dbReference>
<reference evidence="3 4" key="1">
    <citation type="journal article" date="2013" name="ISME J.">
        <title>By their genes ye shall know them: genomic signatures of predatory bacteria.</title>
        <authorList>
            <person name="Pasternak Z."/>
            <person name="Pietrokovski S."/>
            <person name="Rotem O."/>
            <person name="Gophna U."/>
            <person name="Lurie-Weinberger M.N."/>
            <person name="Jurkevitch E."/>
        </authorList>
    </citation>
    <scope>NUCLEOTIDE SEQUENCE [LARGE SCALE GENOMIC DNA]</scope>
    <source>
        <strain evidence="3">EPB</strain>
    </source>
</reference>
<dbReference type="RefSeq" id="WP_015467956.1">
    <property type="nucleotide sequence ID" value="NC_020812.1"/>
</dbReference>
<dbReference type="STRING" id="349215.A11S_1621"/>
<dbReference type="SUPFAM" id="SSF47090">
    <property type="entry name" value="PGBD-like"/>
    <property type="match status" value="1"/>
</dbReference>
<organism evidence="3 4">
    <name type="scientific">Micavibrio aeruginosavorus EPB</name>
    <dbReference type="NCBI Taxonomy" id="349215"/>
    <lineage>
        <taxon>Bacteria</taxon>
        <taxon>Pseudomonadati</taxon>
        <taxon>Bdellovibrionota</taxon>
        <taxon>Bdellovibrionia</taxon>
        <taxon>Bdellovibrionales</taxon>
        <taxon>Pseudobdellovibrionaceae</taxon>
        <taxon>Micavibrio</taxon>
    </lineage>
</organism>
<dbReference type="OrthoDB" id="7366928at2"/>
<feature type="compositionally biased region" description="Basic and acidic residues" evidence="1">
    <location>
        <begin position="139"/>
        <end position="157"/>
    </location>
</feature>
<accession>M4VIV3</accession>
<gene>
    <name evidence="3" type="ORF">A11S_1621</name>
</gene>
<feature type="compositionally biased region" description="Acidic residues" evidence="1">
    <location>
        <begin position="159"/>
        <end position="168"/>
    </location>
</feature>
<evidence type="ECO:0000259" key="2">
    <source>
        <dbReference type="Pfam" id="PF01471"/>
    </source>
</evidence>
<dbReference type="AlphaFoldDB" id="M4VIV3"/>
<dbReference type="EMBL" id="CP003538">
    <property type="protein sequence ID" value="AGH98425.1"/>
    <property type="molecule type" value="Genomic_DNA"/>
</dbReference>
<dbReference type="InterPro" id="IPR036366">
    <property type="entry name" value="PGBDSf"/>
</dbReference>
<dbReference type="Proteomes" id="UP000011932">
    <property type="component" value="Chromosome"/>
</dbReference>
<feature type="region of interest" description="Disordered" evidence="1">
    <location>
        <begin position="134"/>
        <end position="219"/>
    </location>
</feature>
<protein>
    <recommendedName>
        <fullName evidence="2">Peptidoglycan binding-like domain-containing protein</fullName>
    </recommendedName>
</protein>